<evidence type="ECO:0000256" key="4">
    <source>
        <dbReference type="ARBA" id="ARBA00022475"/>
    </source>
</evidence>
<keyword evidence="7 8" id="KW-0472">Membrane</keyword>
<name>A0A1Y3GA19_9EURY</name>
<feature type="transmembrane region" description="Helical" evidence="8">
    <location>
        <begin position="44"/>
        <end position="62"/>
    </location>
</feature>
<gene>
    <name evidence="10" type="ORF">AMET1_1203</name>
</gene>
<dbReference type="EMBL" id="MRZU01000004">
    <property type="protein sequence ID" value="OUJ18292.1"/>
    <property type="molecule type" value="Genomic_DNA"/>
</dbReference>
<feature type="transmembrane region" description="Helical" evidence="8">
    <location>
        <begin position="186"/>
        <end position="215"/>
    </location>
</feature>
<dbReference type="InterPro" id="IPR035906">
    <property type="entry name" value="MetI-like_sf"/>
</dbReference>
<comment type="caution">
    <text evidence="10">The sequence shown here is derived from an EMBL/GenBank/DDBJ whole genome shotgun (WGS) entry which is preliminary data.</text>
</comment>
<keyword evidence="11" id="KW-1185">Reference proteome</keyword>
<feature type="transmembrane region" description="Helical" evidence="8">
    <location>
        <begin position="378"/>
        <end position="397"/>
    </location>
</feature>
<sequence>MSKYFKNSYKELFSFSTEKIPFYTSIFIILLSIVFIANGLNKNIYISVLIVSSIIFLSINQNMELKRLYKNKRLLFIATLLILIPLPYLLPSEINFLSAKITDGFLTSLTLFFIGYTGLRVSLSEKYPEKASVNQGSAYTLLTCSITLVLLIIGLIVAYIFINGVGSIDFDFLTQDVSRMGAEGGVFPAIIGTILLGLGTLLTAIPLGVGTAIYLNEYSSRQSKSVLFVRTSVNVLYATPSIVFGLFGLALFVPIFGISLTTGSLILGFLVLPLIISASEEALEAVPQELRNSSLAMGATKWQTIKNVVLPSAAPGIITSIVLSFARALGETAPIMFTAVYFRGAGIPENPLDPVQALSYHLLELTKVIGYRPVETNAWGTALILLAMVLITNYIGIKIRNKYSYNK</sequence>
<keyword evidence="3" id="KW-0813">Transport</keyword>
<feature type="transmembrane region" description="Helical" evidence="8">
    <location>
        <begin position="96"/>
        <end position="119"/>
    </location>
</feature>
<evidence type="ECO:0000256" key="6">
    <source>
        <dbReference type="ARBA" id="ARBA00022989"/>
    </source>
</evidence>
<dbReference type="GO" id="GO:0005315">
    <property type="term" value="F:phosphate transmembrane transporter activity"/>
    <property type="evidence" value="ECO:0007669"/>
    <property type="project" value="InterPro"/>
</dbReference>
<evidence type="ECO:0000313" key="11">
    <source>
        <dbReference type="Proteomes" id="UP000195137"/>
    </source>
</evidence>
<evidence type="ECO:0000256" key="8">
    <source>
        <dbReference type="RuleBase" id="RU363043"/>
    </source>
</evidence>
<evidence type="ECO:0000256" key="5">
    <source>
        <dbReference type="ARBA" id="ARBA00022692"/>
    </source>
</evidence>
<evidence type="ECO:0000259" key="9">
    <source>
        <dbReference type="PROSITE" id="PS50928"/>
    </source>
</evidence>
<comment type="subcellular location">
    <subcellularLocation>
        <location evidence="1 8">Cell membrane</location>
        <topology evidence="1 8">Multi-pass membrane protein</topology>
    </subcellularLocation>
</comment>
<dbReference type="Gene3D" id="1.10.3720.10">
    <property type="entry name" value="MetI-like"/>
    <property type="match status" value="1"/>
</dbReference>
<feature type="domain" description="ABC transmembrane type-1" evidence="9">
    <location>
        <begin position="190"/>
        <end position="396"/>
    </location>
</feature>
<proteinExistence type="inferred from homology"/>
<comment type="similarity">
    <text evidence="2 8">Belongs to the binding-protein-dependent transport system permease family. CysTW subfamily.</text>
</comment>
<dbReference type="RefSeq" id="WP_086637580.1">
    <property type="nucleotide sequence ID" value="NZ_MRZU01000004.1"/>
</dbReference>
<evidence type="ECO:0000313" key="10">
    <source>
        <dbReference type="EMBL" id="OUJ18292.1"/>
    </source>
</evidence>
<feature type="transmembrane region" description="Helical" evidence="8">
    <location>
        <begin position="304"/>
        <end position="326"/>
    </location>
</feature>
<dbReference type="PROSITE" id="PS50928">
    <property type="entry name" value="ABC_TM1"/>
    <property type="match status" value="1"/>
</dbReference>
<evidence type="ECO:0000256" key="1">
    <source>
        <dbReference type="ARBA" id="ARBA00004651"/>
    </source>
</evidence>
<keyword evidence="5 8" id="KW-0812">Transmembrane</keyword>
<dbReference type="SUPFAM" id="SSF161098">
    <property type="entry name" value="MetI-like"/>
    <property type="match status" value="1"/>
</dbReference>
<dbReference type="NCBIfam" id="TIGR00974">
    <property type="entry name" value="3a0107s02c"/>
    <property type="match status" value="1"/>
</dbReference>
<dbReference type="OrthoDB" id="11402at2157"/>
<organism evidence="10 11">
    <name type="scientific">Methanonatronarchaeum thermophilum</name>
    <dbReference type="NCBI Taxonomy" id="1927129"/>
    <lineage>
        <taxon>Archaea</taxon>
        <taxon>Methanobacteriati</taxon>
        <taxon>Methanobacteriota</taxon>
        <taxon>Methanonatronarchaeia</taxon>
        <taxon>Methanonatronarchaeales</taxon>
        <taxon>Methanonatronarchaeaceae</taxon>
        <taxon>Methanonatronarchaeum</taxon>
    </lineage>
</organism>
<keyword evidence="6 8" id="KW-1133">Transmembrane helix</keyword>
<dbReference type="AlphaFoldDB" id="A0A1Y3GA19"/>
<protein>
    <recommendedName>
        <fullName evidence="8">Phosphate transport system permease protein PstA</fullName>
    </recommendedName>
</protein>
<dbReference type="InterPro" id="IPR000515">
    <property type="entry name" value="MetI-like"/>
</dbReference>
<dbReference type="GO" id="GO:0005886">
    <property type="term" value="C:plasma membrane"/>
    <property type="evidence" value="ECO:0007669"/>
    <property type="project" value="UniProtKB-SubCell"/>
</dbReference>
<feature type="transmembrane region" description="Helical" evidence="8">
    <location>
        <begin position="139"/>
        <end position="162"/>
    </location>
</feature>
<dbReference type="Pfam" id="PF00528">
    <property type="entry name" value="BPD_transp_1"/>
    <property type="match status" value="1"/>
</dbReference>
<evidence type="ECO:0000256" key="7">
    <source>
        <dbReference type="ARBA" id="ARBA00023136"/>
    </source>
</evidence>
<keyword evidence="4 8" id="KW-1003">Cell membrane</keyword>
<evidence type="ECO:0000256" key="2">
    <source>
        <dbReference type="ARBA" id="ARBA00007069"/>
    </source>
</evidence>
<evidence type="ECO:0000256" key="3">
    <source>
        <dbReference type="ARBA" id="ARBA00022448"/>
    </source>
</evidence>
<accession>A0A1Y3GA19</accession>
<feature type="transmembrane region" description="Helical" evidence="8">
    <location>
        <begin position="20"/>
        <end position="38"/>
    </location>
</feature>
<feature type="transmembrane region" description="Helical" evidence="8">
    <location>
        <begin position="74"/>
        <end position="90"/>
    </location>
</feature>
<dbReference type="Proteomes" id="UP000195137">
    <property type="component" value="Unassembled WGS sequence"/>
</dbReference>
<dbReference type="GO" id="GO:0035435">
    <property type="term" value="P:phosphate ion transmembrane transport"/>
    <property type="evidence" value="ECO:0007669"/>
    <property type="project" value="InterPro"/>
</dbReference>
<feature type="transmembrane region" description="Helical" evidence="8">
    <location>
        <begin position="264"/>
        <end position="283"/>
    </location>
</feature>
<dbReference type="CDD" id="cd06261">
    <property type="entry name" value="TM_PBP2"/>
    <property type="match status" value="1"/>
</dbReference>
<reference evidence="10 11" key="1">
    <citation type="submission" date="2016-12" db="EMBL/GenBank/DDBJ databases">
        <title>Discovery of methanogenic haloarchaea.</title>
        <authorList>
            <person name="Sorokin D.Y."/>
            <person name="Makarova K.S."/>
            <person name="Abbas B."/>
            <person name="Ferrer M."/>
            <person name="Golyshin P.N."/>
        </authorList>
    </citation>
    <scope>NUCLEOTIDE SEQUENCE [LARGE SCALE GENOMIC DNA]</scope>
    <source>
        <strain evidence="10">AMET1</strain>
    </source>
</reference>
<dbReference type="PANTHER" id="PTHR43470">
    <property type="entry name" value="PHOSPHATE TRANSPORT SYSTEM PERMEASE PROTEIN PSTA-RELATED"/>
    <property type="match status" value="1"/>
</dbReference>
<dbReference type="InterPro" id="IPR005672">
    <property type="entry name" value="Phosphate_PstA"/>
</dbReference>
<feature type="transmembrane region" description="Helical" evidence="8">
    <location>
        <begin position="235"/>
        <end position="258"/>
    </location>
</feature>
<dbReference type="PANTHER" id="PTHR43470:SF3">
    <property type="entry name" value="PHOSPHATE TRANSPORT SYSTEM PERMEASE PROTEIN PSTA-RELATED"/>
    <property type="match status" value="1"/>
</dbReference>